<dbReference type="SMART" id="SM00881">
    <property type="entry name" value="CoA_binding"/>
    <property type="match status" value="1"/>
</dbReference>
<evidence type="ECO:0000313" key="2">
    <source>
        <dbReference type="EMBL" id="PKD44905.1"/>
    </source>
</evidence>
<gene>
    <name evidence="2" type="ORF">CWD77_05445</name>
</gene>
<feature type="domain" description="CoA-binding" evidence="1">
    <location>
        <begin position="18"/>
        <end position="118"/>
    </location>
</feature>
<dbReference type="Gene3D" id="3.40.50.720">
    <property type="entry name" value="NAD(P)-binding Rossmann-like Domain"/>
    <property type="match status" value="1"/>
</dbReference>
<reference evidence="2 3" key="1">
    <citation type="submission" date="2017-11" db="EMBL/GenBank/DDBJ databases">
        <title>Rhodohalobacter 15182 sp. nov., isolated from a salt lake.</title>
        <authorList>
            <person name="Han S."/>
        </authorList>
    </citation>
    <scope>NUCLEOTIDE SEQUENCE [LARGE SCALE GENOMIC DNA]</scope>
    <source>
        <strain evidence="2 3">15182</strain>
    </source>
</reference>
<dbReference type="PANTHER" id="PTHR33303:SF2">
    <property type="entry name" value="COA-BINDING DOMAIN-CONTAINING PROTEIN"/>
    <property type="match status" value="1"/>
</dbReference>
<dbReference type="OrthoDB" id="9804695at2"/>
<name>A0A2N0VL27_9BACT</name>
<sequence length="147" mass="16705">MKNLSTLFGPSRQNLTELFESIETVAVIGCSSNPYRTSHHISKYLLNNGFDIIPVNPNESEVLGIKSYPSIDDIPDDVKVDVMNIFRNKKYTDETVIEIIEWADRRGQKPIIWTQLDVSTDSAKSKAEEAALTYIENRCIMVDHRSV</sequence>
<keyword evidence="3" id="KW-1185">Reference proteome</keyword>
<comment type="caution">
    <text evidence="2">The sequence shown here is derived from an EMBL/GenBank/DDBJ whole genome shotgun (WGS) entry which is preliminary data.</text>
</comment>
<dbReference type="AlphaFoldDB" id="A0A2N0VL27"/>
<evidence type="ECO:0000259" key="1">
    <source>
        <dbReference type="SMART" id="SM00881"/>
    </source>
</evidence>
<protein>
    <submittedName>
        <fullName evidence="2">CoA-binding protein</fullName>
    </submittedName>
</protein>
<dbReference type="Pfam" id="PF13380">
    <property type="entry name" value="CoA_binding_2"/>
    <property type="match status" value="1"/>
</dbReference>
<organism evidence="2 3">
    <name type="scientific">Rhodohalobacter barkolensis</name>
    <dbReference type="NCBI Taxonomy" id="2053187"/>
    <lineage>
        <taxon>Bacteria</taxon>
        <taxon>Pseudomonadati</taxon>
        <taxon>Balneolota</taxon>
        <taxon>Balneolia</taxon>
        <taxon>Balneolales</taxon>
        <taxon>Balneolaceae</taxon>
        <taxon>Rhodohalobacter</taxon>
    </lineage>
</organism>
<proteinExistence type="predicted"/>
<dbReference type="EMBL" id="PISP01000001">
    <property type="protein sequence ID" value="PKD44905.1"/>
    <property type="molecule type" value="Genomic_DNA"/>
</dbReference>
<dbReference type="InterPro" id="IPR036291">
    <property type="entry name" value="NAD(P)-bd_dom_sf"/>
</dbReference>
<dbReference type="Proteomes" id="UP000233398">
    <property type="component" value="Unassembled WGS sequence"/>
</dbReference>
<dbReference type="SUPFAM" id="SSF51735">
    <property type="entry name" value="NAD(P)-binding Rossmann-fold domains"/>
    <property type="match status" value="1"/>
</dbReference>
<evidence type="ECO:0000313" key="3">
    <source>
        <dbReference type="Proteomes" id="UP000233398"/>
    </source>
</evidence>
<accession>A0A2N0VL27</accession>
<dbReference type="InterPro" id="IPR003781">
    <property type="entry name" value="CoA-bd"/>
</dbReference>
<dbReference type="PANTHER" id="PTHR33303">
    <property type="entry name" value="CYTOPLASMIC PROTEIN-RELATED"/>
    <property type="match status" value="1"/>
</dbReference>